<comment type="similarity">
    <text evidence="2">Belongs to the tyrosyl-DNA phosphodiesterase family.</text>
</comment>
<protein>
    <recommendedName>
        <fullName evidence="15">Tyrosyl-DNA phosphodiesterase</fullName>
    </recommendedName>
</protein>
<evidence type="ECO:0000256" key="3">
    <source>
        <dbReference type="ARBA" id="ARBA00022722"/>
    </source>
</evidence>
<dbReference type="SUPFAM" id="SSF56024">
    <property type="entry name" value="Phospholipase D/nuclease"/>
    <property type="match status" value="2"/>
</dbReference>
<feature type="binding site" evidence="10">
    <location>
        <position position="506"/>
    </location>
    <ligand>
        <name>substrate</name>
    </ligand>
</feature>
<dbReference type="GO" id="GO:0017005">
    <property type="term" value="F:3'-tyrosyl-DNA phosphodiesterase activity"/>
    <property type="evidence" value="ECO:0007669"/>
    <property type="project" value="TreeGrafter"/>
</dbReference>
<organism evidence="13 14">
    <name type="scientific">Penicillium brasilianum</name>
    <dbReference type="NCBI Taxonomy" id="104259"/>
    <lineage>
        <taxon>Eukaryota</taxon>
        <taxon>Fungi</taxon>
        <taxon>Dikarya</taxon>
        <taxon>Ascomycota</taxon>
        <taxon>Pezizomycotina</taxon>
        <taxon>Eurotiomycetes</taxon>
        <taxon>Eurotiomycetidae</taxon>
        <taxon>Eurotiales</taxon>
        <taxon>Aspergillaceae</taxon>
        <taxon>Penicillium</taxon>
    </lineage>
</organism>
<dbReference type="Proteomes" id="UP000042958">
    <property type="component" value="Unassembled WGS sequence"/>
</dbReference>
<gene>
    <name evidence="13" type="ORF">PMG11_00259</name>
</gene>
<feature type="active site" description="Proton donor/acceptor" evidence="9">
    <location>
        <position position="504"/>
    </location>
</feature>
<dbReference type="CDD" id="cd09123">
    <property type="entry name" value="PLDc_Tdp1_2"/>
    <property type="match status" value="1"/>
</dbReference>
<keyword evidence="5" id="KW-0378">Hydrolase</keyword>
<comment type="subcellular location">
    <subcellularLocation>
        <location evidence="1">Nucleus</location>
    </subcellularLocation>
</comment>
<dbReference type="PANTHER" id="PTHR12415:SF0">
    <property type="entry name" value="TYROSYL-DNA PHOSPHODIESTERASE 1"/>
    <property type="match status" value="1"/>
</dbReference>
<name>A0A0F7TG08_PENBI</name>
<sequence length="643" mass="72322">MTGCPWHLTKLWYQKLPEFCHVAYHSRQIKYNFLRPSSSFTLLQRPCTHIGISGPPPMERPVKRARLAPDLAGEEDTVPGRVSTPLASLHRSITPPPRARSQPRAVSSALCSDLKSDQAEDLKPKQTDHTRSNRVISSPVQLTHIRDFAEQRGYNVDTVKLRDILGDPMIRECWQFNYLFDVDFLMSNFDEDVRSLVKVKVVHGSWERESANRVRVEEACSRYPNVEPIIAYMPERFGTHHSKMMILLRHDNLAQVVIHTANMIHGDWANMTQAVWRSPLLPLQKPGTPATASIKPGFATGARFKRDLLSYLRVYGPKKTGPLVQELNRFEFDSVRASLVASTPSKQMYSKLDSDKATLWGWPALRDVTSRISVQAKARNGNQQPTMQPHIAIQISSIASLGQTDKWLKEVFFKALAPTPTAPQPKYSILFPTPDEIRRSLEGYGSGGSIHMKIQTAPQQKQLQYMRPHLCHWAGDGSSTSNCIDLSEETPRKREAGRARAAPHIKTYIRYTDAETMDSIDWAMVTSANLSTQAWGAGVNQSGEVRISSWEIGVVVWPELFLDEKPADSKDAGSVTALMVPCFKHDRPDIAQPDHVAEGESRTVVGFRMPYDLPLTPYSASDEPWCASASHPTPDWRGQSWIN</sequence>
<dbReference type="GO" id="GO:0005634">
    <property type="term" value="C:nucleus"/>
    <property type="evidence" value="ECO:0007669"/>
    <property type="project" value="UniProtKB-SubCell"/>
</dbReference>
<feature type="active site" description="Nucleophile" evidence="9">
    <location>
        <position position="241"/>
    </location>
</feature>
<dbReference type="GO" id="GO:0004527">
    <property type="term" value="F:exonuclease activity"/>
    <property type="evidence" value="ECO:0007669"/>
    <property type="project" value="UniProtKB-KW"/>
</dbReference>
<evidence type="ECO:0000256" key="11">
    <source>
        <dbReference type="PIRSR" id="PIRSR610347-3"/>
    </source>
</evidence>
<evidence type="ECO:0000256" key="8">
    <source>
        <dbReference type="ARBA" id="ARBA00023242"/>
    </source>
</evidence>
<keyword evidence="3" id="KW-0540">Nuclease</keyword>
<feature type="site" description="Interaction with DNA" evidence="11">
    <location>
        <position position="531"/>
    </location>
</feature>
<accession>A0A0F7TG08</accession>
<dbReference type="GO" id="GO:0003690">
    <property type="term" value="F:double-stranded DNA binding"/>
    <property type="evidence" value="ECO:0007669"/>
    <property type="project" value="TreeGrafter"/>
</dbReference>
<evidence type="ECO:0008006" key="15">
    <source>
        <dbReference type="Google" id="ProtNLM"/>
    </source>
</evidence>
<evidence type="ECO:0000256" key="6">
    <source>
        <dbReference type="ARBA" id="ARBA00022839"/>
    </source>
</evidence>
<dbReference type="OrthoDB" id="47785at2759"/>
<dbReference type="Gene3D" id="3.30.870.10">
    <property type="entry name" value="Endonuclease Chain A"/>
    <property type="match status" value="2"/>
</dbReference>
<evidence type="ECO:0000256" key="5">
    <source>
        <dbReference type="ARBA" id="ARBA00022801"/>
    </source>
</evidence>
<dbReference type="EMBL" id="CDHK01000001">
    <property type="protein sequence ID" value="CEJ53928.1"/>
    <property type="molecule type" value="Genomic_DNA"/>
</dbReference>
<keyword evidence="6" id="KW-0269">Exonuclease</keyword>
<dbReference type="GO" id="GO:0003697">
    <property type="term" value="F:single-stranded DNA binding"/>
    <property type="evidence" value="ECO:0007669"/>
    <property type="project" value="TreeGrafter"/>
</dbReference>
<keyword evidence="4" id="KW-0227">DNA damage</keyword>
<dbReference type="Pfam" id="PF06087">
    <property type="entry name" value="Tyr-DNA_phospho"/>
    <property type="match status" value="1"/>
</dbReference>
<evidence type="ECO:0000256" key="1">
    <source>
        <dbReference type="ARBA" id="ARBA00004123"/>
    </source>
</evidence>
<evidence type="ECO:0000313" key="13">
    <source>
        <dbReference type="EMBL" id="CEJ53928.1"/>
    </source>
</evidence>
<keyword evidence="14" id="KW-1185">Reference proteome</keyword>
<dbReference type="PANTHER" id="PTHR12415">
    <property type="entry name" value="TYROSYL-DNA PHOSPHODIESTERASE 1"/>
    <property type="match status" value="1"/>
</dbReference>
<evidence type="ECO:0000256" key="12">
    <source>
        <dbReference type="SAM" id="MobiDB-lite"/>
    </source>
</evidence>
<dbReference type="FunFam" id="3.30.870.10:FF:000038">
    <property type="entry name" value="Probable tyrosyl-DNA phosphodiesterase"/>
    <property type="match status" value="1"/>
</dbReference>
<evidence type="ECO:0000256" key="2">
    <source>
        <dbReference type="ARBA" id="ARBA00010205"/>
    </source>
</evidence>
<evidence type="ECO:0000256" key="7">
    <source>
        <dbReference type="ARBA" id="ARBA00023204"/>
    </source>
</evidence>
<reference evidence="14" key="1">
    <citation type="journal article" date="2015" name="Genome Announc.">
        <title>Draft genome sequence of the fungus Penicillium brasilianum MG11.</title>
        <authorList>
            <person name="Horn F."/>
            <person name="Linde J."/>
            <person name="Mattern D.J."/>
            <person name="Walther G."/>
            <person name="Guthke R."/>
            <person name="Brakhage A.A."/>
            <person name="Valiante V."/>
        </authorList>
    </citation>
    <scope>NUCLEOTIDE SEQUENCE [LARGE SCALE GENOMIC DNA]</scope>
    <source>
        <strain evidence="14">MG11</strain>
    </source>
</reference>
<feature type="binding site" evidence="10">
    <location>
        <position position="243"/>
    </location>
    <ligand>
        <name>substrate</name>
    </ligand>
</feature>
<dbReference type="InterPro" id="IPR010347">
    <property type="entry name" value="Tdp1"/>
</dbReference>
<keyword evidence="7" id="KW-0234">DNA repair</keyword>
<dbReference type="STRING" id="104259.A0A0F7TG08"/>
<dbReference type="CDD" id="cd09194">
    <property type="entry name" value="PLDc_yTdp1_1"/>
    <property type="match status" value="1"/>
</dbReference>
<keyword evidence="8" id="KW-0539">Nucleus</keyword>
<evidence type="ECO:0000256" key="9">
    <source>
        <dbReference type="PIRSR" id="PIRSR610347-1"/>
    </source>
</evidence>
<dbReference type="AlphaFoldDB" id="A0A0F7TG08"/>
<dbReference type="FunFam" id="3.30.870.10:FF:000047">
    <property type="entry name" value="Probable tyrosyl-DNA phosphodiesterase"/>
    <property type="match status" value="1"/>
</dbReference>
<evidence type="ECO:0000313" key="14">
    <source>
        <dbReference type="Proteomes" id="UP000042958"/>
    </source>
</evidence>
<feature type="region of interest" description="Disordered" evidence="12">
    <location>
        <begin position="71"/>
        <end position="107"/>
    </location>
</feature>
<evidence type="ECO:0000256" key="10">
    <source>
        <dbReference type="PIRSR" id="PIRSR610347-2"/>
    </source>
</evidence>
<dbReference type="GO" id="GO:0006281">
    <property type="term" value="P:DNA repair"/>
    <property type="evidence" value="ECO:0007669"/>
    <property type="project" value="UniProtKB-KW"/>
</dbReference>
<evidence type="ECO:0000256" key="4">
    <source>
        <dbReference type="ARBA" id="ARBA00022763"/>
    </source>
</evidence>
<proteinExistence type="inferred from homology"/>